<dbReference type="Proteomes" id="UP000232323">
    <property type="component" value="Unassembled WGS sequence"/>
</dbReference>
<dbReference type="CDD" id="cd15504">
    <property type="entry name" value="PHD_PRHA_like"/>
    <property type="match status" value="1"/>
</dbReference>
<feature type="region of interest" description="Disordered" evidence="12">
    <location>
        <begin position="262"/>
        <end position="291"/>
    </location>
</feature>
<feature type="coiled-coil region" evidence="11">
    <location>
        <begin position="488"/>
        <end position="547"/>
    </location>
</feature>
<evidence type="ECO:0000256" key="8">
    <source>
        <dbReference type="ARBA" id="ARBA00023163"/>
    </source>
</evidence>
<evidence type="ECO:0000256" key="4">
    <source>
        <dbReference type="ARBA" id="ARBA00022833"/>
    </source>
</evidence>
<protein>
    <recommendedName>
        <fullName evidence="13">PHD-type domain-containing protein</fullName>
    </recommendedName>
</protein>
<reference evidence="14 15" key="1">
    <citation type="submission" date="2017-08" db="EMBL/GenBank/DDBJ databases">
        <title>Acidophilic green algal genome provides insights into adaptation to an acidic environment.</title>
        <authorList>
            <person name="Hirooka S."/>
            <person name="Hirose Y."/>
            <person name="Kanesaki Y."/>
            <person name="Higuchi S."/>
            <person name="Fujiwara T."/>
            <person name="Onuma R."/>
            <person name="Era A."/>
            <person name="Ohbayashi R."/>
            <person name="Uzuka A."/>
            <person name="Nozaki H."/>
            <person name="Yoshikawa H."/>
            <person name="Miyagishima S.Y."/>
        </authorList>
    </citation>
    <scope>NUCLEOTIDE SEQUENCE [LARGE SCALE GENOMIC DNA]</scope>
    <source>
        <strain evidence="14 15">NIES-2499</strain>
    </source>
</reference>
<evidence type="ECO:0000256" key="10">
    <source>
        <dbReference type="PROSITE-ProRule" id="PRU00146"/>
    </source>
</evidence>
<dbReference type="Pfam" id="PF00628">
    <property type="entry name" value="PHD"/>
    <property type="match status" value="1"/>
</dbReference>
<evidence type="ECO:0000313" key="15">
    <source>
        <dbReference type="Proteomes" id="UP000232323"/>
    </source>
</evidence>
<comment type="caution">
    <text evidence="14">The sequence shown here is derived from an EMBL/GenBank/DDBJ whole genome shotgun (WGS) entry which is preliminary data.</text>
</comment>
<evidence type="ECO:0000256" key="1">
    <source>
        <dbReference type="ARBA" id="ARBA00004123"/>
    </source>
</evidence>
<keyword evidence="9" id="KW-0539">Nucleus</keyword>
<dbReference type="STRING" id="1157962.A0A250XNA0"/>
<dbReference type="InterPro" id="IPR019787">
    <property type="entry name" value="Znf_PHD-finger"/>
</dbReference>
<feature type="region of interest" description="Disordered" evidence="12">
    <location>
        <begin position="59"/>
        <end position="104"/>
    </location>
</feature>
<dbReference type="GO" id="GO:0045814">
    <property type="term" value="P:negative regulation of gene expression, epigenetic"/>
    <property type="evidence" value="ECO:0007669"/>
    <property type="project" value="TreeGrafter"/>
</dbReference>
<keyword evidence="2" id="KW-0479">Metal-binding</keyword>
<dbReference type="GO" id="GO:0008270">
    <property type="term" value="F:zinc ion binding"/>
    <property type="evidence" value="ECO:0007669"/>
    <property type="project" value="UniProtKB-KW"/>
</dbReference>
<keyword evidence="6" id="KW-0238">DNA-binding</keyword>
<sequence length="897" mass="97719">MNQKSKLFAKTMLPRNRKRSIHWQATKKNVPLSGLINTQTLTLDSALSERDNLQSTAKHFQGFSHNRSPMYTRSPDGNGDATDAGASPSCPGSSSHQNTVGTTGLHNGAYSVSMNAPIHLSNVQSLTSRPLGIHEQVSCKSPTSAGGSRNIPGNQACLAYAGFKGHISVSDCPNQAGPGFDRLKPIKQRYRSTASLHVPEIPRNSQPQHGRLTSKHTTGVPPAFEQSRRPPVMKEPHFYKLLQQEQLLPSTQVQDMVGMHLRPGPSSLDKPMIRGSEPEQKYERKEEGSSNGKSELYFVQSFKQPRSSAAPIPVSGVIKSEAVQVTDSYHAADTAHQALLTGFVSGSFRVDEAKDAGVVLAPQFLSSTVMLSWSSGIDVVVPTSTSPAVKAFWGTLASLGMAVQVVQGDPISLRTRSQVGDQATQGGRRSSCRDKNTKLQVKREEHMHNAQHTKLKASPPPTVRSKGRQAQQHTAQKGDKTVEKEEKRNKWKQLLKRVKAQVQRIKQEEHAIGVFSADGWRGSSREKVRLTDELQRAEVALGRAKETIRECVRVCDEDNAGQRVIPEDAFDEEGEVDAGEILCSVCDDLNSYDDNDIIMCDGCCNRAFHEQCCNPVVRIADLAGDEGWLCASCDCKVDILNLLNDEFGCEYEVDTPWTDVLVGVSTQQLPSPQAHRDGGGEIDERPERRGDDRTTLMDAEWPSEEDDDDFSLEGQRSSAKKSLDRECSSTEQVSGIIKSGSDCSASSASASSSIDSDCSGESDAGCSNILSSLSQGDDSVEKLGSMSTAGRKCTDACATDKAVKTSWHGIQWTKGAPERVGQSKGADLGVSTGTCGVIIYKDTKEEEEVQENLIVHQKRRRAPVDYVAMYSIMFAGVPEDVEDEEVVVDLDQVETSP</sequence>
<dbReference type="PANTHER" id="PTHR12628">
    <property type="entry name" value="POLYCOMB-LIKE TRANSCRIPTION FACTOR"/>
    <property type="match status" value="1"/>
</dbReference>
<feature type="compositionally biased region" description="Polar residues" evidence="12">
    <location>
        <begin position="59"/>
        <end position="71"/>
    </location>
</feature>
<keyword evidence="5" id="KW-0805">Transcription regulation</keyword>
<feature type="compositionally biased region" description="Basic and acidic residues" evidence="12">
    <location>
        <begin position="276"/>
        <end position="288"/>
    </location>
</feature>
<feature type="region of interest" description="Disordered" evidence="12">
    <location>
        <begin position="417"/>
        <end position="436"/>
    </location>
</feature>
<accession>A0A250XNA0</accession>
<dbReference type="OrthoDB" id="1903104at2759"/>
<dbReference type="InterPro" id="IPR019786">
    <property type="entry name" value="Zinc_finger_PHD-type_CS"/>
</dbReference>
<feature type="compositionally biased region" description="Basic and acidic residues" evidence="12">
    <location>
        <begin position="674"/>
        <end position="695"/>
    </location>
</feature>
<evidence type="ECO:0000256" key="6">
    <source>
        <dbReference type="ARBA" id="ARBA00023125"/>
    </source>
</evidence>
<feature type="domain" description="PHD-type" evidence="13">
    <location>
        <begin position="580"/>
        <end position="636"/>
    </location>
</feature>
<dbReference type="GO" id="GO:0005634">
    <property type="term" value="C:nucleus"/>
    <property type="evidence" value="ECO:0007669"/>
    <property type="project" value="UniProtKB-SubCell"/>
</dbReference>
<evidence type="ECO:0000256" key="12">
    <source>
        <dbReference type="SAM" id="MobiDB-lite"/>
    </source>
</evidence>
<gene>
    <name evidence="14" type="ORF">CEUSTIGMA_g11986.t1</name>
</gene>
<dbReference type="Gene3D" id="3.30.40.10">
    <property type="entry name" value="Zinc/RING finger domain, C3HC4 (zinc finger)"/>
    <property type="match status" value="1"/>
</dbReference>
<feature type="compositionally biased region" description="Acidic residues" evidence="12">
    <location>
        <begin position="701"/>
        <end position="711"/>
    </location>
</feature>
<evidence type="ECO:0000256" key="2">
    <source>
        <dbReference type="ARBA" id="ARBA00022723"/>
    </source>
</evidence>
<comment type="subcellular location">
    <subcellularLocation>
        <location evidence="1">Nucleus</location>
    </subcellularLocation>
</comment>
<feature type="compositionally biased region" description="Polar residues" evidence="12">
    <location>
        <begin position="417"/>
        <end position="428"/>
    </location>
</feature>
<feature type="region of interest" description="Disordered" evidence="12">
    <location>
        <begin position="667"/>
        <end position="726"/>
    </location>
</feature>
<dbReference type="InterPro" id="IPR011011">
    <property type="entry name" value="Znf_FYVE_PHD"/>
</dbReference>
<name>A0A250XNA0_9CHLO</name>
<keyword evidence="8" id="KW-0804">Transcription</keyword>
<dbReference type="SUPFAM" id="SSF57903">
    <property type="entry name" value="FYVE/PHD zinc finger"/>
    <property type="match status" value="1"/>
</dbReference>
<evidence type="ECO:0000259" key="13">
    <source>
        <dbReference type="PROSITE" id="PS50016"/>
    </source>
</evidence>
<feature type="compositionally biased region" description="Low complexity" evidence="12">
    <location>
        <begin position="739"/>
        <end position="759"/>
    </location>
</feature>
<evidence type="ECO:0000256" key="5">
    <source>
        <dbReference type="ARBA" id="ARBA00023015"/>
    </source>
</evidence>
<dbReference type="SMART" id="SM00249">
    <property type="entry name" value="PHD"/>
    <property type="match status" value="1"/>
</dbReference>
<keyword evidence="4" id="KW-0862">Zinc</keyword>
<evidence type="ECO:0000256" key="3">
    <source>
        <dbReference type="ARBA" id="ARBA00022771"/>
    </source>
</evidence>
<evidence type="ECO:0000256" key="7">
    <source>
        <dbReference type="ARBA" id="ARBA00023155"/>
    </source>
</evidence>
<feature type="compositionally biased region" description="Low complexity" evidence="12">
    <location>
        <begin position="84"/>
        <end position="95"/>
    </location>
</feature>
<dbReference type="AlphaFoldDB" id="A0A250XNA0"/>
<dbReference type="PANTHER" id="PTHR12628:SF10">
    <property type="entry name" value="HOMEOBOX DOMAIN-CONTAINING PROTEIN"/>
    <property type="match status" value="1"/>
</dbReference>
<evidence type="ECO:0000256" key="9">
    <source>
        <dbReference type="ARBA" id="ARBA00023242"/>
    </source>
</evidence>
<evidence type="ECO:0000256" key="11">
    <source>
        <dbReference type="SAM" id="Coils"/>
    </source>
</evidence>
<keyword evidence="11" id="KW-0175">Coiled coil</keyword>
<dbReference type="PROSITE" id="PS50016">
    <property type="entry name" value="ZF_PHD_2"/>
    <property type="match status" value="1"/>
</dbReference>
<dbReference type="InterPro" id="IPR013083">
    <property type="entry name" value="Znf_RING/FYVE/PHD"/>
</dbReference>
<feature type="region of interest" description="Disordered" evidence="12">
    <location>
        <begin position="442"/>
        <end position="488"/>
    </location>
</feature>
<feature type="region of interest" description="Disordered" evidence="12">
    <location>
        <begin position="738"/>
        <end position="759"/>
    </location>
</feature>
<dbReference type="GO" id="GO:0003677">
    <property type="term" value="F:DNA binding"/>
    <property type="evidence" value="ECO:0007669"/>
    <property type="project" value="UniProtKB-KW"/>
</dbReference>
<organism evidence="14 15">
    <name type="scientific">Chlamydomonas eustigma</name>
    <dbReference type="NCBI Taxonomy" id="1157962"/>
    <lineage>
        <taxon>Eukaryota</taxon>
        <taxon>Viridiplantae</taxon>
        <taxon>Chlorophyta</taxon>
        <taxon>core chlorophytes</taxon>
        <taxon>Chlorophyceae</taxon>
        <taxon>CS clade</taxon>
        <taxon>Chlamydomonadales</taxon>
        <taxon>Chlamydomonadaceae</taxon>
        <taxon>Chlamydomonas</taxon>
    </lineage>
</organism>
<evidence type="ECO:0000313" key="14">
    <source>
        <dbReference type="EMBL" id="GAX84565.1"/>
    </source>
</evidence>
<keyword evidence="15" id="KW-1185">Reference proteome</keyword>
<dbReference type="PROSITE" id="PS01359">
    <property type="entry name" value="ZF_PHD_1"/>
    <property type="match status" value="1"/>
</dbReference>
<dbReference type="EMBL" id="BEGY01000128">
    <property type="protein sequence ID" value="GAX84565.1"/>
    <property type="molecule type" value="Genomic_DNA"/>
</dbReference>
<dbReference type="InterPro" id="IPR001965">
    <property type="entry name" value="Znf_PHD"/>
</dbReference>
<keyword evidence="7" id="KW-0371">Homeobox</keyword>
<feature type="compositionally biased region" description="Basic and acidic residues" evidence="12">
    <location>
        <begin position="476"/>
        <end position="488"/>
    </location>
</feature>
<proteinExistence type="predicted"/>
<feature type="region of interest" description="Disordered" evidence="12">
    <location>
        <begin position="200"/>
        <end position="229"/>
    </location>
</feature>
<dbReference type="GO" id="GO:0003682">
    <property type="term" value="F:chromatin binding"/>
    <property type="evidence" value="ECO:0007669"/>
    <property type="project" value="TreeGrafter"/>
</dbReference>
<keyword evidence="3 10" id="KW-0863">Zinc-finger</keyword>
<dbReference type="InterPro" id="IPR045876">
    <property type="entry name" value="PRHA-like_PHD-finger"/>
</dbReference>